<reference evidence="2" key="1">
    <citation type="submission" date="2023-06" db="EMBL/GenBank/DDBJ databases">
        <title>Genome-scale phylogeny and comparative genomics of the fungal order Sordariales.</title>
        <authorList>
            <consortium name="Lawrence Berkeley National Laboratory"/>
            <person name="Hensen N."/>
            <person name="Bonometti L."/>
            <person name="Westerberg I."/>
            <person name="Brannstrom I.O."/>
            <person name="Guillou S."/>
            <person name="Cros-Aarteil S."/>
            <person name="Calhoun S."/>
            <person name="Haridas S."/>
            <person name="Kuo A."/>
            <person name="Mondo S."/>
            <person name="Pangilinan J."/>
            <person name="Riley R."/>
            <person name="LaButti K."/>
            <person name="Andreopoulos B."/>
            <person name="Lipzen A."/>
            <person name="Chen C."/>
            <person name="Yanf M."/>
            <person name="Daum C."/>
            <person name="Ng V."/>
            <person name="Clum A."/>
            <person name="Steindorff A."/>
            <person name="Ohm R."/>
            <person name="Martin F."/>
            <person name="Silar P."/>
            <person name="Natvig D."/>
            <person name="Lalanne C."/>
            <person name="Gautier V."/>
            <person name="Ament-velasquez S.L."/>
            <person name="Kruys A."/>
            <person name="Hutchinson M.I."/>
            <person name="Powell A.J."/>
            <person name="Barry K."/>
            <person name="Miller A.N."/>
            <person name="Grigoriev I.V."/>
            <person name="Debuchy R."/>
            <person name="Gladieux P."/>
            <person name="Thoren M.H."/>
            <person name="Johannesson H."/>
        </authorList>
    </citation>
    <scope>NUCLEOTIDE SEQUENCE</scope>
    <source>
        <strain evidence="2">SMH2392-1A</strain>
    </source>
</reference>
<name>A0AA40EAZ8_9PEZI</name>
<keyword evidence="3" id="KW-1185">Reference proteome</keyword>
<evidence type="ECO:0000313" key="3">
    <source>
        <dbReference type="Proteomes" id="UP001172101"/>
    </source>
</evidence>
<feature type="signal peptide" evidence="1">
    <location>
        <begin position="1"/>
        <end position="18"/>
    </location>
</feature>
<dbReference type="GeneID" id="85316917"/>
<dbReference type="EMBL" id="JAUIRO010000002">
    <property type="protein sequence ID" value="KAK0728853.1"/>
    <property type="molecule type" value="Genomic_DNA"/>
</dbReference>
<organism evidence="2 3">
    <name type="scientific">Lasiosphaeria miniovina</name>
    <dbReference type="NCBI Taxonomy" id="1954250"/>
    <lineage>
        <taxon>Eukaryota</taxon>
        <taxon>Fungi</taxon>
        <taxon>Dikarya</taxon>
        <taxon>Ascomycota</taxon>
        <taxon>Pezizomycotina</taxon>
        <taxon>Sordariomycetes</taxon>
        <taxon>Sordariomycetidae</taxon>
        <taxon>Sordariales</taxon>
        <taxon>Lasiosphaeriaceae</taxon>
        <taxon>Lasiosphaeria</taxon>
    </lineage>
</organism>
<comment type="caution">
    <text evidence="2">The sequence shown here is derived from an EMBL/GenBank/DDBJ whole genome shotgun (WGS) entry which is preliminary data.</text>
</comment>
<dbReference type="Proteomes" id="UP001172101">
    <property type="component" value="Unassembled WGS sequence"/>
</dbReference>
<sequence length="74" mass="8371">MTCQLGMAVALYGWQVWASPRVGCFRATLLTSRVPADGLRRSSRERCHIPAPVWHSSSGHFYLFKNLGFHLQPL</sequence>
<gene>
    <name evidence="2" type="ORF">B0T26DRAFT_186481</name>
</gene>
<dbReference type="RefSeq" id="XP_060301708.1">
    <property type="nucleotide sequence ID" value="XM_060433647.1"/>
</dbReference>
<accession>A0AA40EAZ8</accession>
<dbReference type="AlphaFoldDB" id="A0AA40EAZ8"/>
<evidence type="ECO:0008006" key="4">
    <source>
        <dbReference type="Google" id="ProtNLM"/>
    </source>
</evidence>
<evidence type="ECO:0000313" key="2">
    <source>
        <dbReference type="EMBL" id="KAK0728853.1"/>
    </source>
</evidence>
<keyword evidence="1" id="KW-0732">Signal</keyword>
<feature type="chain" id="PRO_5041288748" description="Secreted protein" evidence="1">
    <location>
        <begin position="19"/>
        <end position="74"/>
    </location>
</feature>
<proteinExistence type="predicted"/>
<protein>
    <recommendedName>
        <fullName evidence="4">Secreted protein</fullName>
    </recommendedName>
</protein>
<evidence type="ECO:0000256" key="1">
    <source>
        <dbReference type="SAM" id="SignalP"/>
    </source>
</evidence>